<keyword evidence="6" id="KW-0175">Coiled coil</keyword>
<evidence type="ECO:0000256" key="6">
    <source>
        <dbReference type="SAM" id="Coils"/>
    </source>
</evidence>
<dbReference type="OrthoDB" id="9766459at2"/>
<dbReference type="CDD" id="cd00082">
    <property type="entry name" value="HisKA"/>
    <property type="match status" value="1"/>
</dbReference>
<comment type="catalytic activity">
    <reaction evidence="1">
        <text>ATP + protein L-histidine = ADP + protein N-phospho-L-histidine.</text>
        <dbReference type="EC" id="2.7.13.3"/>
    </reaction>
</comment>
<feature type="coiled-coil region" evidence="6">
    <location>
        <begin position="130"/>
        <end position="189"/>
    </location>
</feature>
<keyword evidence="3" id="KW-0597">Phosphoprotein</keyword>
<dbReference type="InterPro" id="IPR013655">
    <property type="entry name" value="PAS_fold_3"/>
</dbReference>
<dbReference type="InterPro" id="IPR003594">
    <property type="entry name" value="HATPase_dom"/>
</dbReference>
<evidence type="ECO:0000256" key="5">
    <source>
        <dbReference type="ARBA" id="ARBA00022777"/>
    </source>
</evidence>
<accession>A0A2K8ZAZ4</accession>
<dbReference type="SUPFAM" id="SSF55785">
    <property type="entry name" value="PYP-like sensor domain (PAS domain)"/>
    <property type="match status" value="1"/>
</dbReference>
<dbReference type="Pfam" id="PF00512">
    <property type="entry name" value="HisKA"/>
    <property type="match status" value="1"/>
</dbReference>
<reference evidence="9 10" key="1">
    <citation type="submission" date="2017-11" db="EMBL/GenBank/DDBJ databases">
        <title>Taxonomic description and genome sequences of Spirosoma HA7 sp. nov., isolated from pollen microhabitat of Corylus avellana.</title>
        <authorList>
            <person name="Ambika Manirajan B."/>
            <person name="Suarez C."/>
            <person name="Ratering S."/>
            <person name="Geissler-Plaum R."/>
            <person name="Cardinale M."/>
            <person name="Sylvia S."/>
        </authorList>
    </citation>
    <scope>NUCLEOTIDE SEQUENCE [LARGE SCALE GENOMIC DNA]</scope>
    <source>
        <strain evidence="9 10">HA7</strain>
    </source>
</reference>
<dbReference type="PROSITE" id="PS50113">
    <property type="entry name" value="PAC"/>
    <property type="match status" value="1"/>
</dbReference>
<name>A0A2K8ZAZ4_9BACT</name>
<dbReference type="PROSITE" id="PS50109">
    <property type="entry name" value="HIS_KIN"/>
    <property type="match status" value="1"/>
</dbReference>
<feature type="domain" description="PAC" evidence="8">
    <location>
        <begin position="92"/>
        <end position="145"/>
    </location>
</feature>
<dbReference type="FunFam" id="3.30.565.10:FF:000006">
    <property type="entry name" value="Sensor histidine kinase WalK"/>
    <property type="match status" value="1"/>
</dbReference>
<proteinExistence type="predicted"/>
<evidence type="ECO:0000256" key="1">
    <source>
        <dbReference type="ARBA" id="ARBA00000085"/>
    </source>
</evidence>
<dbReference type="Proteomes" id="UP000232883">
    <property type="component" value="Chromosome"/>
</dbReference>
<dbReference type="SUPFAM" id="SSF55874">
    <property type="entry name" value="ATPase domain of HSP90 chaperone/DNA topoisomerase II/histidine kinase"/>
    <property type="match status" value="1"/>
</dbReference>
<keyword evidence="10" id="KW-1185">Reference proteome</keyword>
<sequence length="424" mass="47447">MTSDQQPFNSPDNLTQRLNIDLALEAAGLGIWEFDLATGGINWDERCGALYGFTQGFQIAYEKFIECVHPDDVVLLGEELQRLSTLDSHGRYDVTYRVNTIQDGRLRWIRSYGQATFAKSGELIRFAGVAQDVTQQVKEHTQELESTNEELAATNEQLTVINEEMLASNNALERANSDLLRSNENLEQFAYIASHDLQEPLRKIQQFSDLLKKQYRADPDGEEWAYLERMQNAASRMSLLIKDLLTFSRISTSQVLARPLPLNEVISQVIEDLSVAIEESGAQIQVGFLPMVQGDRTQLSQLFQNLLSNAVKFRHRAMSGQVVRPQISVRASLVFRDELPVLLQVPPSAEVYHRIEVADNGVGFDEKYADRIFQVFQRLHGKNEFAGTGIGLAVVQKIVTNHGGAITASSQPGQGATFSVYLPV</sequence>
<dbReference type="CDD" id="cd00130">
    <property type="entry name" value="PAS"/>
    <property type="match status" value="1"/>
</dbReference>
<dbReference type="InterPro" id="IPR000014">
    <property type="entry name" value="PAS"/>
</dbReference>
<evidence type="ECO:0000256" key="3">
    <source>
        <dbReference type="ARBA" id="ARBA00022553"/>
    </source>
</evidence>
<dbReference type="AlphaFoldDB" id="A0A2K8ZAZ4"/>
<dbReference type="Pfam" id="PF08447">
    <property type="entry name" value="PAS_3"/>
    <property type="match status" value="1"/>
</dbReference>
<evidence type="ECO:0000259" key="7">
    <source>
        <dbReference type="PROSITE" id="PS50109"/>
    </source>
</evidence>
<dbReference type="GO" id="GO:0000155">
    <property type="term" value="F:phosphorelay sensor kinase activity"/>
    <property type="evidence" value="ECO:0007669"/>
    <property type="project" value="InterPro"/>
</dbReference>
<keyword evidence="5 9" id="KW-0418">Kinase</keyword>
<dbReference type="KEGG" id="spir:CWM47_37455"/>
<evidence type="ECO:0000313" key="10">
    <source>
        <dbReference type="Proteomes" id="UP000232883"/>
    </source>
</evidence>
<dbReference type="Gene3D" id="1.10.287.130">
    <property type="match status" value="1"/>
</dbReference>
<dbReference type="InterPro" id="IPR003661">
    <property type="entry name" value="HisK_dim/P_dom"/>
</dbReference>
<dbReference type="InterPro" id="IPR035965">
    <property type="entry name" value="PAS-like_dom_sf"/>
</dbReference>
<dbReference type="PANTHER" id="PTHR43304:SF1">
    <property type="entry name" value="PAC DOMAIN-CONTAINING PROTEIN"/>
    <property type="match status" value="1"/>
</dbReference>
<dbReference type="InterPro" id="IPR000700">
    <property type="entry name" value="PAS-assoc_C"/>
</dbReference>
<dbReference type="Gene3D" id="3.30.565.10">
    <property type="entry name" value="Histidine kinase-like ATPase, C-terminal domain"/>
    <property type="match status" value="1"/>
</dbReference>
<dbReference type="Gene3D" id="3.30.450.20">
    <property type="entry name" value="PAS domain"/>
    <property type="match status" value="1"/>
</dbReference>
<dbReference type="SMART" id="SM00387">
    <property type="entry name" value="HATPase_c"/>
    <property type="match status" value="1"/>
</dbReference>
<dbReference type="PANTHER" id="PTHR43304">
    <property type="entry name" value="PHYTOCHROME-LIKE PROTEIN CPH1"/>
    <property type="match status" value="1"/>
</dbReference>
<dbReference type="SMART" id="SM00388">
    <property type="entry name" value="HisKA"/>
    <property type="match status" value="1"/>
</dbReference>
<dbReference type="InterPro" id="IPR005467">
    <property type="entry name" value="His_kinase_dom"/>
</dbReference>
<dbReference type="Pfam" id="PF02518">
    <property type="entry name" value="HATPase_c"/>
    <property type="match status" value="1"/>
</dbReference>
<dbReference type="InterPro" id="IPR004358">
    <property type="entry name" value="Sig_transdc_His_kin-like_C"/>
</dbReference>
<evidence type="ECO:0000259" key="8">
    <source>
        <dbReference type="PROSITE" id="PS50113"/>
    </source>
</evidence>
<dbReference type="EC" id="2.7.13.3" evidence="2"/>
<dbReference type="PRINTS" id="PR00344">
    <property type="entry name" value="BCTRLSENSOR"/>
</dbReference>
<dbReference type="InterPro" id="IPR052162">
    <property type="entry name" value="Sensor_kinase/Photoreceptor"/>
</dbReference>
<keyword evidence="4" id="KW-0808">Transferase</keyword>
<protein>
    <recommendedName>
        <fullName evidence="2">histidine kinase</fullName>
        <ecNumber evidence="2">2.7.13.3</ecNumber>
    </recommendedName>
</protein>
<organism evidence="9 10">
    <name type="scientific">Spirosoma pollinicola</name>
    <dbReference type="NCBI Taxonomy" id="2057025"/>
    <lineage>
        <taxon>Bacteria</taxon>
        <taxon>Pseudomonadati</taxon>
        <taxon>Bacteroidota</taxon>
        <taxon>Cytophagia</taxon>
        <taxon>Cytophagales</taxon>
        <taxon>Cytophagaceae</taxon>
        <taxon>Spirosoma</taxon>
    </lineage>
</organism>
<dbReference type="SMART" id="SM00086">
    <property type="entry name" value="PAC"/>
    <property type="match status" value="1"/>
</dbReference>
<evidence type="ECO:0000313" key="9">
    <source>
        <dbReference type="EMBL" id="AUD07014.1"/>
    </source>
</evidence>
<evidence type="ECO:0000256" key="4">
    <source>
        <dbReference type="ARBA" id="ARBA00022679"/>
    </source>
</evidence>
<dbReference type="Gene3D" id="2.10.70.100">
    <property type="match status" value="1"/>
</dbReference>
<dbReference type="InterPro" id="IPR036097">
    <property type="entry name" value="HisK_dim/P_sf"/>
</dbReference>
<gene>
    <name evidence="9" type="ORF">CWM47_37455</name>
</gene>
<dbReference type="RefSeq" id="WP_100993556.1">
    <property type="nucleotide sequence ID" value="NZ_CP025096.1"/>
</dbReference>
<dbReference type="SUPFAM" id="SSF47384">
    <property type="entry name" value="Homodimeric domain of signal transducing histidine kinase"/>
    <property type="match status" value="1"/>
</dbReference>
<evidence type="ECO:0000256" key="2">
    <source>
        <dbReference type="ARBA" id="ARBA00012438"/>
    </source>
</evidence>
<dbReference type="InterPro" id="IPR001610">
    <property type="entry name" value="PAC"/>
</dbReference>
<dbReference type="EMBL" id="CP025096">
    <property type="protein sequence ID" value="AUD07014.1"/>
    <property type="molecule type" value="Genomic_DNA"/>
</dbReference>
<feature type="domain" description="Histidine kinase" evidence="7">
    <location>
        <begin position="192"/>
        <end position="424"/>
    </location>
</feature>
<dbReference type="InterPro" id="IPR036890">
    <property type="entry name" value="HATPase_C_sf"/>
</dbReference>